<evidence type="ECO:0000256" key="3">
    <source>
        <dbReference type="ARBA" id="ARBA00022980"/>
    </source>
</evidence>
<evidence type="ECO:0000256" key="5">
    <source>
        <dbReference type="ARBA" id="ARBA00035209"/>
    </source>
</evidence>
<dbReference type="GO" id="GO:0009507">
    <property type="term" value="C:chloroplast"/>
    <property type="evidence" value="ECO:0007669"/>
    <property type="project" value="UniProtKB-SubCell"/>
</dbReference>
<dbReference type="Proteomes" id="UP001054902">
    <property type="component" value="Unassembled WGS sequence"/>
</dbReference>
<dbReference type="FunFam" id="2.40.30.10:FF:000004">
    <property type="entry name" value="50S ribosomal protein L3"/>
    <property type="match status" value="1"/>
</dbReference>
<accession>A0AAD3D9L1</accession>
<dbReference type="InterPro" id="IPR019927">
    <property type="entry name" value="Ribosomal_uL3_bac/org-type"/>
</dbReference>
<dbReference type="PANTHER" id="PTHR11229:SF8">
    <property type="entry name" value="LARGE RIBOSOMAL SUBUNIT PROTEIN UL3M"/>
    <property type="match status" value="1"/>
</dbReference>
<comment type="caution">
    <text evidence="6">The sequence shown here is derived from an EMBL/GenBank/DDBJ whole genome shotgun (WGS) entry which is preliminary data.</text>
</comment>
<protein>
    <recommendedName>
        <fullName evidence="5">Large ribosomal subunit protein uL3m</fullName>
    </recommendedName>
</protein>
<dbReference type="NCBIfam" id="TIGR03625">
    <property type="entry name" value="L3_bact"/>
    <property type="match status" value="1"/>
</dbReference>
<dbReference type="EMBL" id="BLLK01000062">
    <property type="protein sequence ID" value="GFH58960.1"/>
    <property type="molecule type" value="Genomic_DNA"/>
</dbReference>
<dbReference type="PANTHER" id="PTHR11229">
    <property type="entry name" value="50S RIBOSOMAL PROTEIN L3"/>
    <property type="match status" value="1"/>
</dbReference>
<evidence type="ECO:0000256" key="2">
    <source>
        <dbReference type="ARBA" id="ARBA00006540"/>
    </source>
</evidence>
<dbReference type="GO" id="GO:0006412">
    <property type="term" value="P:translation"/>
    <property type="evidence" value="ECO:0007669"/>
    <property type="project" value="InterPro"/>
</dbReference>
<keyword evidence="4" id="KW-0687">Ribonucleoprotein</keyword>
<comment type="similarity">
    <text evidence="2">Belongs to the universal ribosomal protein uL3 family.</text>
</comment>
<keyword evidence="7" id="KW-1185">Reference proteome</keyword>
<evidence type="ECO:0000256" key="1">
    <source>
        <dbReference type="ARBA" id="ARBA00004229"/>
    </source>
</evidence>
<dbReference type="SUPFAM" id="SSF50447">
    <property type="entry name" value="Translation proteins"/>
    <property type="match status" value="1"/>
</dbReference>
<comment type="subcellular location">
    <subcellularLocation>
        <location evidence="1">Plastid</location>
        <location evidence="1">Chloroplast</location>
    </subcellularLocation>
</comment>
<name>A0AAD3D9L1_9STRA</name>
<dbReference type="GO" id="GO:0005762">
    <property type="term" value="C:mitochondrial large ribosomal subunit"/>
    <property type="evidence" value="ECO:0007669"/>
    <property type="project" value="TreeGrafter"/>
</dbReference>
<sequence length="385" mass="43177">MYRLASSHVLSSWKSQVQKKQSLANMVAMTDRLTSLSITNTTYSTTTAVSKITSNSDKDISEIEAMFAEELKKQEEEQERKLYKDWKPGYRKRPLDIAFSLEDFENEGKVAKWLPNLHKRCGALAIKVGMMPIWDAWGERHACTVLYLDNNVVMKTFTEEKDGYFGVQLGAGERKKKNVTKPLMGHYKNCGVDEQPPYKVKEFRISSEEYLLEPGTRIHARHFVPGQNVDVSAVSKGKGFQGAMKKWNFAGMPATHGTSRSHRSLGSTGQCQDPGRVFKGKKMAGRMGGERVTTQNLRIVKIDRGRNLLFIKGPVPGQKGEFVEIKDSVKKPLFGTDKVEDSAIFPPLPTFEYDENVDGCGVGGNEIMMPQQEIDPFDPPVEEAA</sequence>
<keyword evidence="3 6" id="KW-0689">Ribosomal protein</keyword>
<dbReference type="InterPro" id="IPR009000">
    <property type="entry name" value="Transl_B-barrel_sf"/>
</dbReference>
<proteinExistence type="inferred from homology"/>
<organism evidence="6 7">
    <name type="scientific">Chaetoceros tenuissimus</name>
    <dbReference type="NCBI Taxonomy" id="426638"/>
    <lineage>
        <taxon>Eukaryota</taxon>
        <taxon>Sar</taxon>
        <taxon>Stramenopiles</taxon>
        <taxon>Ochrophyta</taxon>
        <taxon>Bacillariophyta</taxon>
        <taxon>Coscinodiscophyceae</taxon>
        <taxon>Chaetocerotophycidae</taxon>
        <taxon>Chaetocerotales</taxon>
        <taxon>Chaetocerotaceae</taxon>
        <taxon>Chaetoceros</taxon>
    </lineage>
</organism>
<gene>
    <name evidence="6" type="ORF">CTEN210_15436</name>
</gene>
<dbReference type="InterPro" id="IPR000597">
    <property type="entry name" value="Ribosomal_uL3"/>
</dbReference>
<dbReference type="HAMAP" id="MF_01325_B">
    <property type="entry name" value="Ribosomal_uL3_B"/>
    <property type="match status" value="1"/>
</dbReference>
<reference evidence="6 7" key="1">
    <citation type="journal article" date="2021" name="Sci. Rep.">
        <title>The genome of the diatom Chaetoceros tenuissimus carries an ancient integrated fragment of an extant virus.</title>
        <authorList>
            <person name="Hongo Y."/>
            <person name="Kimura K."/>
            <person name="Takaki Y."/>
            <person name="Yoshida Y."/>
            <person name="Baba S."/>
            <person name="Kobayashi G."/>
            <person name="Nagasaki K."/>
            <person name="Hano T."/>
            <person name="Tomaru Y."/>
        </authorList>
    </citation>
    <scope>NUCLEOTIDE SEQUENCE [LARGE SCALE GENOMIC DNA]</scope>
    <source>
        <strain evidence="6 7">NIES-3715</strain>
    </source>
</reference>
<dbReference type="Gene3D" id="2.40.30.10">
    <property type="entry name" value="Translation factors"/>
    <property type="match status" value="2"/>
</dbReference>
<dbReference type="GO" id="GO:0003735">
    <property type="term" value="F:structural constituent of ribosome"/>
    <property type="evidence" value="ECO:0007669"/>
    <property type="project" value="InterPro"/>
</dbReference>
<evidence type="ECO:0000313" key="6">
    <source>
        <dbReference type="EMBL" id="GFH58960.1"/>
    </source>
</evidence>
<evidence type="ECO:0000313" key="7">
    <source>
        <dbReference type="Proteomes" id="UP001054902"/>
    </source>
</evidence>
<evidence type="ECO:0000256" key="4">
    <source>
        <dbReference type="ARBA" id="ARBA00023274"/>
    </source>
</evidence>
<dbReference type="AlphaFoldDB" id="A0AAD3D9L1"/>
<dbReference type="Pfam" id="PF00297">
    <property type="entry name" value="Ribosomal_L3"/>
    <property type="match status" value="1"/>
</dbReference>